<name>A0A448X2J7_9PLAT</name>
<comment type="caution">
    <text evidence="2">The sequence shown here is derived from an EMBL/GenBank/DDBJ whole genome shotgun (WGS) entry which is preliminary data.</text>
</comment>
<evidence type="ECO:0000313" key="2">
    <source>
        <dbReference type="EMBL" id="VEL26230.1"/>
    </source>
</evidence>
<gene>
    <name evidence="2" type="ORF">PXEA_LOCUS19670</name>
</gene>
<sequence length="314" mass="34991">QPLDKLPTRTAIIRKERNDQPQSPEVVRTGSTAANKLPESSTPSPSHLEAANSVPLQHSAVSSPVSTTSPPQLIHRLPAEQVWKQFTEACWVIYRKSRLPSKLSERLPDQLAMAFWNLFIASAYTEHFLPEELRNDEEDTEEAQKLESLMKDEIPGKTSNEGAGKCKIAPYSEKDQLDKKHPLEPAKSEALKSDGKLEEKKPVEIKDPQQAEKREIDPGQGNQKVADTNKSKQAKSSCCKVSIPPIRIPVLMEKTELICLLSQIAENLSLMSGNSHSINSTLQDLANGATMKERYKRDSSQEDSMQNKEGEKNS</sequence>
<feature type="compositionally biased region" description="Basic and acidic residues" evidence="1">
    <location>
        <begin position="172"/>
        <end position="217"/>
    </location>
</feature>
<feature type="compositionally biased region" description="Basic and acidic residues" evidence="1">
    <location>
        <begin position="291"/>
        <end position="314"/>
    </location>
</feature>
<dbReference type="AlphaFoldDB" id="A0A448X2J7"/>
<dbReference type="EMBL" id="CAAALY010078885">
    <property type="protein sequence ID" value="VEL26230.1"/>
    <property type="molecule type" value="Genomic_DNA"/>
</dbReference>
<accession>A0A448X2J7</accession>
<organism evidence="2 3">
    <name type="scientific">Protopolystoma xenopodis</name>
    <dbReference type="NCBI Taxonomy" id="117903"/>
    <lineage>
        <taxon>Eukaryota</taxon>
        <taxon>Metazoa</taxon>
        <taxon>Spiralia</taxon>
        <taxon>Lophotrochozoa</taxon>
        <taxon>Platyhelminthes</taxon>
        <taxon>Monogenea</taxon>
        <taxon>Polyopisthocotylea</taxon>
        <taxon>Polystomatidea</taxon>
        <taxon>Polystomatidae</taxon>
        <taxon>Protopolystoma</taxon>
    </lineage>
</organism>
<dbReference type="Proteomes" id="UP000784294">
    <property type="component" value="Unassembled WGS sequence"/>
</dbReference>
<feature type="region of interest" description="Disordered" evidence="1">
    <location>
        <begin position="134"/>
        <end position="237"/>
    </location>
</feature>
<feature type="non-terminal residue" evidence="2">
    <location>
        <position position="1"/>
    </location>
</feature>
<proteinExistence type="predicted"/>
<evidence type="ECO:0000256" key="1">
    <source>
        <dbReference type="SAM" id="MobiDB-lite"/>
    </source>
</evidence>
<feature type="region of interest" description="Disordered" evidence="1">
    <location>
        <begin position="1"/>
        <end position="50"/>
    </location>
</feature>
<feature type="compositionally biased region" description="Polar residues" evidence="1">
    <location>
        <begin position="29"/>
        <end position="45"/>
    </location>
</feature>
<keyword evidence="3" id="KW-1185">Reference proteome</keyword>
<evidence type="ECO:0000313" key="3">
    <source>
        <dbReference type="Proteomes" id="UP000784294"/>
    </source>
</evidence>
<protein>
    <submittedName>
        <fullName evidence="2">Uncharacterized protein</fullName>
    </submittedName>
</protein>
<feature type="region of interest" description="Disordered" evidence="1">
    <location>
        <begin position="289"/>
        <end position="314"/>
    </location>
</feature>
<feature type="compositionally biased region" description="Basic and acidic residues" evidence="1">
    <location>
        <begin position="142"/>
        <end position="155"/>
    </location>
</feature>
<reference evidence="2" key="1">
    <citation type="submission" date="2018-11" db="EMBL/GenBank/DDBJ databases">
        <authorList>
            <consortium name="Pathogen Informatics"/>
        </authorList>
    </citation>
    <scope>NUCLEOTIDE SEQUENCE</scope>
</reference>